<name>A0A9D4IC91_DREPO</name>
<keyword evidence="3" id="KW-1185">Reference proteome</keyword>
<organism evidence="2 3">
    <name type="scientific">Dreissena polymorpha</name>
    <name type="common">Zebra mussel</name>
    <name type="synonym">Mytilus polymorpha</name>
    <dbReference type="NCBI Taxonomy" id="45954"/>
    <lineage>
        <taxon>Eukaryota</taxon>
        <taxon>Metazoa</taxon>
        <taxon>Spiralia</taxon>
        <taxon>Lophotrochozoa</taxon>
        <taxon>Mollusca</taxon>
        <taxon>Bivalvia</taxon>
        <taxon>Autobranchia</taxon>
        <taxon>Heteroconchia</taxon>
        <taxon>Euheterodonta</taxon>
        <taxon>Imparidentia</taxon>
        <taxon>Neoheterodontei</taxon>
        <taxon>Myida</taxon>
        <taxon>Dreissenoidea</taxon>
        <taxon>Dreissenidae</taxon>
        <taxon>Dreissena</taxon>
    </lineage>
</organism>
<proteinExistence type="predicted"/>
<reference evidence="2" key="1">
    <citation type="journal article" date="2019" name="bioRxiv">
        <title>The Genome of the Zebra Mussel, Dreissena polymorpha: A Resource for Invasive Species Research.</title>
        <authorList>
            <person name="McCartney M.A."/>
            <person name="Auch B."/>
            <person name="Kono T."/>
            <person name="Mallez S."/>
            <person name="Zhang Y."/>
            <person name="Obille A."/>
            <person name="Becker A."/>
            <person name="Abrahante J.E."/>
            <person name="Garbe J."/>
            <person name="Badalamenti J.P."/>
            <person name="Herman A."/>
            <person name="Mangelson H."/>
            <person name="Liachko I."/>
            <person name="Sullivan S."/>
            <person name="Sone E.D."/>
            <person name="Koren S."/>
            <person name="Silverstein K.A.T."/>
            <person name="Beckman K.B."/>
            <person name="Gohl D.M."/>
        </authorList>
    </citation>
    <scope>NUCLEOTIDE SEQUENCE</scope>
    <source>
        <strain evidence="2">Duluth1</strain>
        <tissue evidence="2">Whole animal</tissue>
    </source>
</reference>
<reference evidence="2" key="2">
    <citation type="submission" date="2020-11" db="EMBL/GenBank/DDBJ databases">
        <authorList>
            <person name="McCartney M.A."/>
            <person name="Auch B."/>
            <person name="Kono T."/>
            <person name="Mallez S."/>
            <person name="Becker A."/>
            <person name="Gohl D.M."/>
            <person name="Silverstein K.A.T."/>
            <person name="Koren S."/>
            <person name="Bechman K.B."/>
            <person name="Herman A."/>
            <person name="Abrahante J.E."/>
            <person name="Garbe J."/>
        </authorList>
    </citation>
    <scope>NUCLEOTIDE SEQUENCE</scope>
    <source>
        <strain evidence="2">Duluth1</strain>
        <tissue evidence="2">Whole animal</tissue>
    </source>
</reference>
<evidence type="ECO:0000313" key="2">
    <source>
        <dbReference type="EMBL" id="KAH3754673.1"/>
    </source>
</evidence>
<protein>
    <submittedName>
        <fullName evidence="2">Uncharacterized protein</fullName>
    </submittedName>
</protein>
<feature type="chain" id="PRO_5039389612" evidence="1">
    <location>
        <begin position="25"/>
        <end position="404"/>
    </location>
</feature>
<sequence length="404" mass="45825">MAPTLGRAFAMFIVVSCGMHVARSQEELVMILAKEVGMTFVKDAVHFVSSKIFPKLASLIGIPVEEDTAALIKSATKTMEQNLENIRQDLKADVVLSENMAFLQTYSASIMSTMENIRRYIAYPDQQQDSKENFMDDYKADNMRTKTRDLPRLLTNDIIGRPNLISLVLDTNHCNITRATSFFEYCARLVSYGVLAEIQYTRFQNNNSESELSLVIDFWKPKDDQINNAFISAIDGCKQKWASVAIDDLKTAPNADALWAVNNKWVPWLYNDVIFSSGRRSFRFAYSSTELRSVVKDNLRYSVFYNNKTVEYETSDVLTEKKFFFRDAIDSKVDVEAAKHVSDAVEAYLTDRGYAHENIIVLFDEGGQVTEHISQGSPLLAFTLEKIQLDDYAPGFEGGQRLVK</sequence>
<evidence type="ECO:0000256" key="1">
    <source>
        <dbReference type="SAM" id="SignalP"/>
    </source>
</evidence>
<keyword evidence="1" id="KW-0732">Signal</keyword>
<dbReference type="Proteomes" id="UP000828390">
    <property type="component" value="Unassembled WGS sequence"/>
</dbReference>
<comment type="caution">
    <text evidence="2">The sequence shown here is derived from an EMBL/GenBank/DDBJ whole genome shotgun (WGS) entry which is preliminary data.</text>
</comment>
<dbReference type="EMBL" id="JAIWYP010000010">
    <property type="protein sequence ID" value="KAH3754673.1"/>
    <property type="molecule type" value="Genomic_DNA"/>
</dbReference>
<evidence type="ECO:0000313" key="3">
    <source>
        <dbReference type="Proteomes" id="UP000828390"/>
    </source>
</evidence>
<gene>
    <name evidence="2" type="ORF">DPMN_189354</name>
</gene>
<dbReference type="AlphaFoldDB" id="A0A9D4IC91"/>
<feature type="signal peptide" evidence="1">
    <location>
        <begin position="1"/>
        <end position="24"/>
    </location>
</feature>
<accession>A0A9D4IC91</accession>